<dbReference type="Pfam" id="PF14392">
    <property type="entry name" value="zf-CCHC_4"/>
    <property type="match status" value="1"/>
</dbReference>
<dbReference type="Pfam" id="PF14111">
    <property type="entry name" value="DUF4283"/>
    <property type="match status" value="1"/>
</dbReference>
<sequence length="210" mass="25130">MEEDISILLAKLSFSEEETKRVVSKKANMDNSKGYEHWAIGKLMTKEKVNREAMYRVFISLWYTKEEVNFVAIKEGGIPVKFCNKEDRKRILNLSPWLFDQCLFNMVPYNKDKTMEDYDFSHSPFWVRVSNIPMEYMDRDLALERDRDGGWTEYMRIRINIDINKPLRRVVHYIDHEGEEFVCVIRYEKLPRFCYICGLIGHTTQKCKSR</sequence>
<dbReference type="Proteomes" id="UP000032304">
    <property type="component" value="Chromosome 9"/>
</dbReference>
<evidence type="ECO:0000313" key="3">
    <source>
        <dbReference type="EMBL" id="KJB61528.1"/>
    </source>
</evidence>
<dbReference type="InterPro" id="IPR025558">
    <property type="entry name" value="DUF4283"/>
</dbReference>
<dbReference type="InterPro" id="IPR001878">
    <property type="entry name" value="Znf_CCHC"/>
</dbReference>
<dbReference type="GO" id="GO:0003676">
    <property type="term" value="F:nucleic acid binding"/>
    <property type="evidence" value="ECO:0007669"/>
    <property type="project" value="InterPro"/>
</dbReference>
<reference evidence="3 4" key="1">
    <citation type="journal article" date="2012" name="Nature">
        <title>Repeated polyploidization of Gossypium genomes and the evolution of spinnable cotton fibres.</title>
        <authorList>
            <person name="Paterson A.H."/>
            <person name="Wendel J.F."/>
            <person name="Gundlach H."/>
            <person name="Guo H."/>
            <person name="Jenkins J."/>
            <person name="Jin D."/>
            <person name="Llewellyn D."/>
            <person name="Showmaker K.C."/>
            <person name="Shu S."/>
            <person name="Udall J."/>
            <person name="Yoo M.J."/>
            <person name="Byers R."/>
            <person name="Chen W."/>
            <person name="Doron-Faigenboim A."/>
            <person name="Duke M.V."/>
            <person name="Gong L."/>
            <person name="Grimwood J."/>
            <person name="Grover C."/>
            <person name="Grupp K."/>
            <person name="Hu G."/>
            <person name="Lee T.H."/>
            <person name="Li J."/>
            <person name="Lin L."/>
            <person name="Liu T."/>
            <person name="Marler B.S."/>
            <person name="Page J.T."/>
            <person name="Roberts A.W."/>
            <person name="Romanel E."/>
            <person name="Sanders W.S."/>
            <person name="Szadkowski E."/>
            <person name="Tan X."/>
            <person name="Tang H."/>
            <person name="Xu C."/>
            <person name="Wang J."/>
            <person name="Wang Z."/>
            <person name="Zhang D."/>
            <person name="Zhang L."/>
            <person name="Ashrafi H."/>
            <person name="Bedon F."/>
            <person name="Bowers J.E."/>
            <person name="Brubaker C.L."/>
            <person name="Chee P.W."/>
            <person name="Das S."/>
            <person name="Gingle A.R."/>
            <person name="Haigler C.H."/>
            <person name="Harker D."/>
            <person name="Hoffmann L.V."/>
            <person name="Hovav R."/>
            <person name="Jones D.C."/>
            <person name="Lemke C."/>
            <person name="Mansoor S."/>
            <person name="ur Rahman M."/>
            <person name="Rainville L.N."/>
            <person name="Rambani A."/>
            <person name="Reddy U.K."/>
            <person name="Rong J.K."/>
            <person name="Saranga Y."/>
            <person name="Scheffler B.E."/>
            <person name="Scheffler J.A."/>
            <person name="Stelly D.M."/>
            <person name="Triplett B.A."/>
            <person name="Van Deynze A."/>
            <person name="Vaslin M.F."/>
            <person name="Waghmare V.N."/>
            <person name="Walford S.A."/>
            <person name="Wright R.J."/>
            <person name="Zaki E.A."/>
            <person name="Zhang T."/>
            <person name="Dennis E.S."/>
            <person name="Mayer K.F."/>
            <person name="Peterson D.G."/>
            <person name="Rokhsar D.S."/>
            <person name="Wang X."/>
            <person name="Schmutz J."/>
        </authorList>
    </citation>
    <scope>NUCLEOTIDE SEQUENCE [LARGE SCALE GENOMIC DNA]</scope>
</reference>
<dbReference type="OMA" id="VNREAMY"/>
<keyword evidence="4" id="KW-1185">Reference proteome</keyword>
<name>A0A0D2SEF0_GOSRA</name>
<keyword evidence="1" id="KW-0862">Zinc</keyword>
<dbReference type="eggNOG" id="KOG1075">
    <property type="taxonomic scope" value="Eukaryota"/>
</dbReference>
<feature type="domain" description="CCHC-type" evidence="2">
    <location>
        <begin position="194"/>
        <end position="209"/>
    </location>
</feature>
<organism evidence="3 4">
    <name type="scientific">Gossypium raimondii</name>
    <name type="common">Peruvian cotton</name>
    <name type="synonym">Gossypium klotzschianum subsp. raimondii</name>
    <dbReference type="NCBI Taxonomy" id="29730"/>
    <lineage>
        <taxon>Eukaryota</taxon>
        <taxon>Viridiplantae</taxon>
        <taxon>Streptophyta</taxon>
        <taxon>Embryophyta</taxon>
        <taxon>Tracheophyta</taxon>
        <taxon>Spermatophyta</taxon>
        <taxon>Magnoliopsida</taxon>
        <taxon>eudicotyledons</taxon>
        <taxon>Gunneridae</taxon>
        <taxon>Pentapetalae</taxon>
        <taxon>rosids</taxon>
        <taxon>malvids</taxon>
        <taxon>Malvales</taxon>
        <taxon>Malvaceae</taxon>
        <taxon>Malvoideae</taxon>
        <taxon>Gossypium</taxon>
    </lineage>
</organism>
<dbReference type="AlphaFoldDB" id="A0A0D2SEF0"/>
<dbReference type="EMBL" id="CM001748">
    <property type="protein sequence ID" value="KJB61528.1"/>
    <property type="molecule type" value="Genomic_DNA"/>
</dbReference>
<keyword evidence="1" id="KW-0863">Zinc-finger</keyword>
<proteinExistence type="predicted"/>
<evidence type="ECO:0000313" key="4">
    <source>
        <dbReference type="Proteomes" id="UP000032304"/>
    </source>
</evidence>
<dbReference type="PANTHER" id="PTHR31286">
    <property type="entry name" value="GLYCINE-RICH CELL WALL STRUCTURAL PROTEIN 1.8-LIKE"/>
    <property type="match status" value="1"/>
</dbReference>
<keyword evidence="1" id="KW-0479">Metal-binding</keyword>
<dbReference type="PROSITE" id="PS50158">
    <property type="entry name" value="ZF_CCHC"/>
    <property type="match status" value="1"/>
</dbReference>
<gene>
    <name evidence="3" type="ORF">B456_009G364400</name>
</gene>
<dbReference type="InterPro" id="IPR025836">
    <property type="entry name" value="Zn_knuckle_CX2CX4HX4C"/>
</dbReference>
<dbReference type="GO" id="GO:0008270">
    <property type="term" value="F:zinc ion binding"/>
    <property type="evidence" value="ECO:0007669"/>
    <property type="project" value="UniProtKB-KW"/>
</dbReference>
<dbReference type="Gramene" id="KJB61528">
    <property type="protein sequence ID" value="KJB61528"/>
    <property type="gene ID" value="B456_009G364400"/>
</dbReference>
<evidence type="ECO:0000256" key="1">
    <source>
        <dbReference type="PROSITE-ProRule" id="PRU00047"/>
    </source>
</evidence>
<dbReference type="STRING" id="29730.A0A0D2SEF0"/>
<accession>A0A0D2SEF0</accession>
<dbReference type="InterPro" id="IPR040256">
    <property type="entry name" value="At4g02000-like"/>
</dbReference>
<dbReference type="PANTHER" id="PTHR31286:SF178">
    <property type="entry name" value="DUF4283 DOMAIN-CONTAINING PROTEIN"/>
    <property type="match status" value="1"/>
</dbReference>
<evidence type="ECO:0000259" key="2">
    <source>
        <dbReference type="PROSITE" id="PS50158"/>
    </source>
</evidence>
<protein>
    <recommendedName>
        <fullName evidence="2">CCHC-type domain-containing protein</fullName>
    </recommendedName>
</protein>